<dbReference type="EMBL" id="WEKV01000020">
    <property type="protein sequence ID" value="KAB7782587.1"/>
    <property type="molecule type" value="Genomic_DNA"/>
</dbReference>
<dbReference type="Gene3D" id="2.40.160.20">
    <property type="match status" value="1"/>
</dbReference>
<keyword evidence="1" id="KW-0732">Signal</keyword>
<sequence>MLENSRYTSTARTFSAPFLFFDAAQPRPVKVKPFITFIGKNAGQARGGHRVAASPTRLPMIASHRSALAATLATGTLLGLLAGSCALPGRAAAADLPPPPPPPVEAAPVAIGSGWYLRGDFTQSWYDHPRDDAIPDPSDPGMPPLVGLRLSSESGYGGGIGYQINPWLRVDATIDQRGASSFRGYSSRSIFETGYNLEAGKVDVLTGLVNVYADIGTWYGFTPYVGAGVGFADKRMSRNYTQTTCLIDGCDGLEGTGPRNAAFRANHSVTTFAWALTAGLSYDIGAGFSLDAAYRYINLGKVRSGFDEYGGVTRLKDLAANEFRVGLRYRFADGLLPAVARGYGN</sequence>
<accession>A0A833J1B6</accession>
<dbReference type="Proteomes" id="UP000469949">
    <property type="component" value="Unassembled WGS sequence"/>
</dbReference>
<protein>
    <recommendedName>
        <fullName evidence="2">Outer membrane protein beta-barrel domain-containing protein</fullName>
    </recommendedName>
</protein>
<gene>
    <name evidence="3" type="ORF">F8B43_5342</name>
</gene>
<evidence type="ECO:0000259" key="2">
    <source>
        <dbReference type="Pfam" id="PF13505"/>
    </source>
</evidence>
<organism evidence="3 4">
    <name type="scientific">Methylorubrum populi</name>
    <dbReference type="NCBI Taxonomy" id="223967"/>
    <lineage>
        <taxon>Bacteria</taxon>
        <taxon>Pseudomonadati</taxon>
        <taxon>Pseudomonadota</taxon>
        <taxon>Alphaproteobacteria</taxon>
        <taxon>Hyphomicrobiales</taxon>
        <taxon>Methylobacteriaceae</taxon>
        <taxon>Methylorubrum</taxon>
    </lineage>
</organism>
<reference evidence="3 4" key="1">
    <citation type="submission" date="2019-10" db="EMBL/GenBank/DDBJ databases">
        <title>Draft Genome Sequence of the Caffeine Degrading Methylotroph Methylorubrum populi PINKEL.</title>
        <authorList>
            <person name="Dawson S.C."/>
            <person name="Zhang X."/>
            <person name="Wright M.E."/>
            <person name="Sharma G."/>
            <person name="Langner J.T."/>
            <person name="Ditty J.L."/>
            <person name="Subuyuj G.A."/>
        </authorList>
    </citation>
    <scope>NUCLEOTIDE SEQUENCE [LARGE SCALE GENOMIC DNA]</scope>
    <source>
        <strain evidence="3 4">Pinkel</strain>
    </source>
</reference>
<dbReference type="SUPFAM" id="SSF56925">
    <property type="entry name" value="OMPA-like"/>
    <property type="match status" value="1"/>
</dbReference>
<dbReference type="Pfam" id="PF13505">
    <property type="entry name" value="OMP_b-brl"/>
    <property type="match status" value="1"/>
</dbReference>
<evidence type="ECO:0000313" key="3">
    <source>
        <dbReference type="EMBL" id="KAB7782587.1"/>
    </source>
</evidence>
<comment type="caution">
    <text evidence="3">The sequence shown here is derived from an EMBL/GenBank/DDBJ whole genome shotgun (WGS) entry which is preliminary data.</text>
</comment>
<proteinExistence type="predicted"/>
<name>A0A833J1B6_9HYPH</name>
<evidence type="ECO:0000256" key="1">
    <source>
        <dbReference type="ARBA" id="ARBA00022729"/>
    </source>
</evidence>
<dbReference type="AlphaFoldDB" id="A0A833J1B6"/>
<dbReference type="InterPro" id="IPR027385">
    <property type="entry name" value="Beta-barrel_OMP"/>
</dbReference>
<evidence type="ECO:0000313" key="4">
    <source>
        <dbReference type="Proteomes" id="UP000469949"/>
    </source>
</evidence>
<dbReference type="InterPro" id="IPR011250">
    <property type="entry name" value="OMP/PagP_B-barrel"/>
</dbReference>
<feature type="domain" description="Outer membrane protein beta-barrel" evidence="2">
    <location>
        <begin position="110"/>
        <end position="331"/>
    </location>
</feature>